<dbReference type="Proteomes" id="UP000596192">
    <property type="component" value="Chromosome"/>
</dbReference>
<protein>
    <recommendedName>
        <fullName evidence="3">Alpha/beta hydrolase</fullName>
    </recommendedName>
</protein>
<proteinExistence type="predicted"/>
<sequence>MSNKEQDRSAEYKVIFPYFDFDFYTDKYGVIESFGDLDPVDHYIKVGAAKGYDPCRFFSTKFYAGSYPDVVGAGMNPFVHYVLFGFNEGRLARPPEAVNNIFQSIDQDDRDLAFKKWELPCILNDQKIEQAGGADAVMALLNDTSATATILRRGSKDWLIVFAGRTESFFFLKKMRGFWGNVLFLRDKSNSYYSNNPNLPVVSRFSEYIDYFTGPRFGKTILMGQSYGGHSALYQSAHIKECITFAFSPQAYCPEKYNHGVFFEKGIPKVIPGPHAPDLLEHIKQADPAPRYAIAGISESSHDDVFYWGDAIGAGLLAGTGKVSAIIVNRNEHSTARYLDAEKFFSLLAENYETFYSDTETGARLFVTGGVYYPRTKEPSA</sequence>
<gene>
    <name evidence="1" type="ORF">GKQ51_09605</name>
</gene>
<dbReference type="InterPro" id="IPR029058">
    <property type="entry name" value="AB_hydrolase_fold"/>
</dbReference>
<dbReference type="RefSeq" id="WP_198867820.1">
    <property type="nucleotide sequence ID" value="NZ_CP066310.1"/>
</dbReference>
<accession>A0AAP9YFR6</accession>
<dbReference type="EMBL" id="CP066310">
    <property type="protein sequence ID" value="QQE90500.1"/>
    <property type="molecule type" value="Genomic_DNA"/>
</dbReference>
<dbReference type="AlphaFoldDB" id="A0AAP9YFR6"/>
<evidence type="ECO:0008006" key="3">
    <source>
        <dbReference type="Google" id="ProtNLM"/>
    </source>
</evidence>
<evidence type="ECO:0000313" key="1">
    <source>
        <dbReference type="EMBL" id="QQE90500.1"/>
    </source>
</evidence>
<evidence type="ECO:0000313" key="2">
    <source>
        <dbReference type="Proteomes" id="UP000596192"/>
    </source>
</evidence>
<organism evidence="1 2">
    <name type="scientific">Azotobacter chroococcum</name>
    <dbReference type="NCBI Taxonomy" id="353"/>
    <lineage>
        <taxon>Bacteria</taxon>
        <taxon>Pseudomonadati</taxon>
        <taxon>Pseudomonadota</taxon>
        <taxon>Gammaproteobacteria</taxon>
        <taxon>Pseudomonadales</taxon>
        <taxon>Pseudomonadaceae</taxon>
        <taxon>Azotobacter</taxon>
    </lineage>
</organism>
<name>A0AAP9YFR6_9GAMM</name>
<reference evidence="1 2" key="1">
    <citation type="submission" date="2020-12" db="EMBL/GenBank/DDBJ databases">
        <title>Genomic Analysis and Response surface optimization of nitrogen-fixing conditions for A. chroococcum strain HR1, Isolation from rhizosphere soil.</title>
        <authorList>
            <person name="Li J."/>
            <person name="Yang H."/>
            <person name="Liu H."/>
            <person name="Wang C."/>
            <person name="Tian Y."/>
            <person name="Lu X.Y."/>
        </authorList>
    </citation>
    <scope>NUCLEOTIDE SEQUENCE [LARGE SCALE GENOMIC DNA]</scope>
    <source>
        <strain evidence="1 2">HR1</strain>
    </source>
</reference>
<dbReference type="SUPFAM" id="SSF53474">
    <property type="entry name" value="alpha/beta-Hydrolases"/>
    <property type="match status" value="1"/>
</dbReference>